<keyword evidence="3" id="KW-1185">Reference proteome</keyword>
<accession>A0ABD1TF80</accession>
<protein>
    <submittedName>
        <fullName evidence="2">Uncharacterized protein</fullName>
    </submittedName>
</protein>
<evidence type="ECO:0000313" key="2">
    <source>
        <dbReference type="EMBL" id="KAL2511205.1"/>
    </source>
</evidence>
<feature type="compositionally biased region" description="Basic and acidic residues" evidence="1">
    <location>
        <begin position="89"/>
        <end position="103"/>
    </location>
</feature>
<gene>
    <name evidence="2" type="ORF">Adt_16805</name>
</gene>
<feature type="region of interest" description="Disordered" evidence="1">
    <location>
        <begin position="1"/>
        <end position="176"/>
    </location>
</feature>
<dbReference type="EMBL" id="JBFOLK010000005">
    <property type="protein sequence ID" value="KAL2511205.1"/>
    <property type="molecule type" value="Genomic_DNA"/>
</dbReference>
<feature type="compositionally biased region" description="Polar residues" evidence="1">
    <location>
        <begin position="106"/>
        <end position="128"/>
    </location>
</feature>
<evidence type="ECO:0000256" key="1">
    <source>
        <dbReference type="SAM" id="MobiDB-lite"/>
    </source>
</evidence>
<organism evidence="2 3">
    <name type="scientific">Abeliophyllum distichum</name>
    <dbReference type="NCBI Taxonomy" id="126358"/>
    <lineage>
        <taxon>Eukaryota</taxon>
        <taxon>Viridiplantae</taxon>
        <taxon>Streptophyta</taxon>
        <taxon>Embryophyta</taxon>
        <taxon>Tracheophyta</taxon>
        <taxon>Spermatophyta</taxon>
        <taxon>Magnoliopsida</taxon>
        <taxon>eudicotyledons</taxon>
        <taxon>Gunneridae</taxon>
        <taxon>Pentapetalae</taxon>
        <taxon>asterids</taxon>
        <taxon>lamiids</taxon>
        <taxon>Lamiales</taxon>
        <taxon>Oleaceae</taxon>
        <taxon>Forsythieae</taxon>
        <taxon>Abeliophyllum</taxon>
    </lineage>
</organism>
<proteinExistence type="predicted"/>
<feature type="compositionally biased region" description="Polar residues" evidence="1">
    <location>
        <begin position="24"/>
        <end position="66"/>
    </location>
</feature>
<reference evidence="3" key="1">
    <citation type="submission" date="2024-07" db="EMBL/GenBank/DDBJ databases">
        <title>Two chromosome-level genome assemblies of Korean endemic species Abeliophyllum distichum and Forsythia ovata (Oleaceae).</title>
        <authorList>
            <person name="Jang H."/>
        </authorList>
    </citation>
    <scope>NUCLEOTIDE SEQUENCE [LARGE SCALE GENOMIC DNA]</scope>
</reference>
<feature type="compositionally biased region" description="Basic residues" evidence="1">
    <location>
        <begin position="153"/>
        <end position="162"/>
    </location>
</feature>
<dbReference type="AlphaFoldDB" id="A0ABD1TF80"/>
<evidence type="ECO:0000313" key="3">
    <source>
        <dbReference type="Proteomes" id="UP001604336"/>
    </source>
</evidence>
<sequence>MIPSHLIYTKQASRKRLSHREALTTGTRRTPSASPTGTRHSPIASPTGTRRSPSASPTGTRRSPSLSHRDSALTKRLSHRDSALTNRLSHRDSAHQCLSHRDSASPIASPTGTRHSPNSSNLRHTSPRGTIYVPRSRPREQKQSLRAVSLYRGVHRGGKCRSPRPSDPDSVFGKSP</sequence>
<name>A0ABD1TF80_9LAMI</name>
<comment type="caution">
    <text evidence="2">The sequence shown here is derived from an EMBL/GenBank/DDBJ whole genome shotgun (WGS) entry which is preliminary data.</text>
</comment>
<dbReference type="Proteomes" id="UP001604336">
    <property type="component" value="Unassembled WGS sequence"/>
</dbReference>